<reference evidence="1" key="2">
    <citation type="submission" date="2022-06" db="UniProtKB">
        <authorList>
            <consortium name="EnsemblMetazoa"/>
        </authorList>
    </citation>
    <scope>IDENTIFICATION</scope>
    <source>
        <strain evidence="1">PS312</strain>
    </source>
</reference>
<organism evidence="1 2">
    <name type="scientific">Pristionchus pacificus</name>
    <name type="common">Parasitic nematode worm</name>
    <dbReference type="NCBI Taxonomy" id="54126"/>
    <lineage>
        <taxon>Eukaryota</taxon>
        <taxon>Metazoa</taxon>
        <taxon>Ecdysozoa</taxon>
        <taxon>Nematoda</taxon>
        <taxon>Chromadorea</taxon>
        <taxon>Rhabditida</taxon>
        <taxon>Rhabditina</taxon>
        <taxon>Diplogasteromorpha</taxon>
        <taxon>Diplogasteroidea</taxon>
        <taxon>Neodiplogasteridae</taxon>
        <taxon>Pristionchus</taxon>
    </lineage>
</organism>
<accession>A0A2A6C2E7</accession>
<reference evidence="2" key="1">
    <citation type="journal article" date="2008" name="Nat. Genet.">
        <title>The Pristionchus pacificus genome provides a unique perspective on nematode lifestyle and parasitism.</title>
        <authorList>
            <person name="Dieterich C."/>
            <person name="Clifton S.W."/>
            <person name="Schuster L.N."/>
            <person name="Chinwalla A."/>
            <person name="Delehaunty K."/>
            <person name="Dinkelacker I."/>
            <person name="Fulton L."/>
            <person name="Fulton R."/>
            <person name="Godfrey J."/>
            <person name="Minx P."/>
            <person name="Mitreva M."/>
            <person name="Roeseler W."/>
            <person name="Tian H."/>
            <person name="Witte H."/>
            <person name="Yang S.P."/>
            <person name="Wilson R.K."/>
            <person name="Sommer R.J."/>
        </authorList>
    </citation>
    <scope>NUCLEOTIDE SEQUENCE [LARGE SCALE GENOMIC DNA]</scope>
    <source>
        <strain evidence="2">PS312</strain>
    </source>
</reference>
<protein>
    <submittedName>
        <fullName evidence="1">Uncharacterized protein</fullName>
    </submittedName>
</protein>
<keyword evidence="2" id="KW-1185">Reference proteome</keyword>
<evidence type="ECO:0000313" key="1">
    <source>
        <dbReference type="EnsemblMetazoa" id="PPA24276.1"/>
    </source>
</evidence>
<dbReference type="EnsemblMetazoa" id="PPA24276.1">
    <property type="protein sequence ID" value="PPA24276.1"/>
    <property type="gene ID" value="WBGene00113830"/>
</dbReference>
<gene>
    <name evidence="1" type="primary">WBGene00113830</name>
</gene>
<dbReference type="Proteomes" id="UP000005239">
    <property type="component" value="Unassembled WGS sequence"/>
</dbReference>
<dbReference type="AlphaFoldDB" id="A0A2A6C2E7"/>
<name>A0A2A6C2E7_PRIPA</name>
<evidence type="ECO:0000313" key="2">
    <source>
        <dbReference type="Proteomes" id="UP000005239"/>
    </source>
</evidence>
<proteinExistence type="predicted"/>
<sequence>MATGHKKSWKQSEKFCDSHVDPNVELEPTELEMRELPRPFVDFPLIDYVRLNQRELEHVLKEEDTYSTASTIPLNKCVMITENIIRRDSQGSIWQEFEEDDEEDEEERAAREPERVIVYPDRVEWSFRPILNTDDVTPNDEENDRVTDDIDESEAIAIATNPSKSNVIIIEDDNPSESIAIPIEDNNPSESKAIPIEDD</sequence>
<accession>A0A8R1YKP4</accession>